<evidence type="ECO:0000313" key="11">
    <source>
        <dbReference type="EMBL" id="ABU59967.1"/>
    </source>
</evidence>
<proteinExistence type="inferred from homology"/>
<dbReference type="InterPro" id="IPR000873">
    <property type="entry name" value="AMP-dep_synth/lig_dom"/>
</dbReference>
<dbReference type="SUPFAM" id="SSF56801">
    <property type="entry name" value="Acetyl-CoA synthetase-like"/>
    <property type="match status" value="1"/>
</dbReference>
<accession>A7NQX1</accession>
<dbReference type="STRING" id="383372.Rcas_3934"/>
<dbReference type="Proteomes" id="UP000000263">
    <property type="component" value="Chromosome"/>
</dbReference>
<evidence type="ECO:0000259" key="10">
    <source>
        <dbReference type="Pfam" id="PF16177"/>
    </source>
</evidence>
<dbReference type="InterPro" id="IPR032387">
    <property type="entry name" value="ACAS_N"/>
</dbReference>
<keyword evidence="5" id="KW-0067">ATP-binding</keyword>
<dbReference type="FunFam" id="3.40.50.12780:FF:000001">
    <property type="entry name" value="Acetyl-coenzyme A synthetase"/>
    <property type="match status" value="1"/>
</dbReference>
<dbReference type="InterPro" id="IPR020845">
    <property type="entry name" value="AMP-binding_CS"/>
</dbReference>
<evidence type="ECO:0000313" key="12">
    <source>
        <dbReference type="Proteomes" id="UP000000263"/>
    </source>
</evidence>
<dbReference type="PANTHER" id="PTHR24095:SF14">
    <property type="entry name" value="ACETYL-COENZYME A SYNTHETASE 1"/>
    <property type="match status" value="1"/>
</dbReference>
<dbReference type="NCBIfam" id="TIGR02188">
    <property type="entry name" value="Ac_CoA_lig_AcsA"/>
    <property type="match status" value="1"/>
</dbReference>
<dbReference type="OrthoDB" id="9778383at2"/>
<evidence type="ECO:0000256" key="7">
    <source>
        <dbReference type="NCBIfam" id="TIGR02188"/>
    </source>
</evidence>
<evidence type="ECO:0000256" key="5">
    <source>
        <dbReference type="ARBA" id="ARBA00022840"/>
    </source>
</evidence>
<keyword evidence="12" id="KW-1185">Reference proteome</keyword>
<dbReference type="Gene3D" id="3.30.300.30">
    <property type="match status" value="1"/>
</dbReference>
<dbReference type="InterPro" id="IPR045851">
    <property type="entry name" value="AMP-bd_C_sf"/>
</dbReference>
<gene>
    <name evidence="11" type="ordered locus">Rcas_3934</name>
</gene>
<sequence>MTLTYAIGSTNNVEATDVVVGPLEDAARNANLTDYESVYRRSIEDPQGFWAEAAQALHWFEPFHTVLDESNAPFYKWFVGGKTNMAYNALDRHVQTWRKNKVALIWESEDGIVRTYTYWQLYRDVNKFANVLKSLGVRKGDRVAIYTGRCPEQAIAMLACARIGAVHTVVYGGLSTEALRSRIEDAHAKVLVVADGSLLNGKIVKLKEIADQAVDHAPSIETCVVIKRTGHDVDIRNGRDYWWHELMSLPIASARCESEPLDAEDPFFIIYTSGSTGKPKGVVHTLGGYMVDVYTTLKYVLDFKEEDTLFCTSDAGWIVGHSIVLYGPLMHGITTLMYEGAPAYPYPDRWWHLIERHGVTLMFTAPTGVRGLMRYGDAWPKRRDLSTLRLLACAGEPLNPEAWRWFYEVIGQRRCPVIDNWWQTETSRPMISNFASLPMKPGSCAFPVPGVALDIVDEQGQSVPPGVEGALVITRPWPSMLRTIYGDDQRYIDQYWSRYPGKYLTGDAAKRDADGYMWIIGRTDDVIKVSGYRLGTAEVESALVSHPAVAEAAVIGLPHPVRGNAIHAFVLLRAGYSPSEELANELKAHVGKVMGPIAKPETISFPPTLPKTRSGKIMRRVLRAQALGEPLGDLSTMEG</sequence>
<keyword evidence="6" id="KW-0007">Acetylation</keyword>
<dbReference type="NCBIfam" id="NF001208">
    <property type="entry name" value="PRK00174.1"/>
    <property type="match status" value="1"/>
</dbReference>
<feature type="domain" description="AMP-binding enzyme C-terminal" evidence="9">
    <location>
        <begin position="538"/>
        <end position="616"/>
    </location>
</feature>
<dbReference type="EMBL" id="CP000804">
    <property type="protein sequence ID" value="ABU59967.1"/>
    <property type="molecule type" value="Genomic_DNA"/>
</dbReference>
<evidence type="ECO:0000256" key="6">
    <source>
        <dbReference type="ARBA" id="ARBA00022990"/>
    </source>
</evidence>
<keyword evidence="4" id="KW-0547">Nucleotide-binding</keyword>
<dbReference type="PROSITE" id="PS00455">
    <property type="entry name" value="AMP_BINDING"/>
    <property type="match status" value="1"/>
</dbReference>
<evidence type="ECO:0000256" key="1">
    <source>
        <dbReference type="ARBA" id="ARBA00006432"/>
    </source>
</evidence>
<reference evidence="11 12" key="1">
    <citation type="submission" date="2007-08" db="EMBL/GenBank/DDBJ databases">
        <title>Complete sequence of Roseiflexus castenholzii DSM 13941.</title>
        <authorList>
            <consortium name="US DOE Joint Genome Institute"/>
            <person name="Copeland A."/>
            <person name="Lucas S."/>
            <person name="Lapidus A."/>
            <person name="Barry K."/>
            <person name="Glavina del Rio T."/>
            <person name="Dalin E."/>
            <person name="Tice H."/>
            <person name="Pitluck S."/>
            <person name="Thompson L.S."/>
            <person name="Brettin T."/>
            <person name="Bruce D."/>
            <person name="Detter J.C."/>
            <person name="Han C."/>
            <person name="Tapia R."/>
            <person name="Schmutz J."/>
            <person name="Larimer F."/>
            <person name="Land M."/>
            <person name="Hauser L."/>
            <person name="Kyrpides N."/>
            <person name="Mikhailova N."/>
            <person name="Bryant D.A."/>
            <person name="Hanada S."/>
            <person name="Tsukatani Y."/>
            <person name="Richardson P."/>
        </authorList>
    </citation>
    <scope>NUCLEOTIDE SEQUENCE [LARGE SCALE GENOMIC DNA]</scope>
    <source>
        <strain evidence="12">DSM 13941 / HLO8</strain>
    </source>
</reference>
<dbReference type="AlphaFoldDB" id="A7NQX1"/>
<dbReference type="GO" id="GO:0019427">
    <property type="term" value="P:acetyl-CoA biosynthetic process from acetate"/>
    <property type="evidence" value="ECO:0007669"/>
    <property type="project" value="UniProtKB-UniRule"/>
</dbReference>
<evidence type="ECO:0000256" key="3">
    <source>
        <dbReference type="ARBA" id="ARBA00022598"/>
    </source>
</evidence>
<dbReference type="GO" id="GO:0005524">
    <property type="term" value="F:ATP binding"/>
    <property type="evidence" value="ECO:0007669"/>
    <property type="project" value="UniProtKB-KW"/>
</dbReference>
<comment type="similarity">
    <text evidence="1">Belongs to the ATP-dependent AMP-binding enzyme family.</text>
</comment>
<dbReference type="HOGENOM" id="CLU_000022_3_6_0"/>
<keyword evidence="3 11" id="KW-0436">Ligase</keyword>
<dbReference type="Pfam" id="PF16177">
    <property type="entry name" value="ACAS_N"/>
    <property type="match status" value="1"/>
</dbReference>
<dbReference type="InterPro" id="IPR011904">
    <property type="entry name" value="Ac_CoA_lig"/>
</dbReference>
<dbReference type="RefSeq" id="WP_012122390.1">
    <property type="nucleotide sequence ID" value="NC_009767.1"/>
</dbReference>
<dbReference type="InterPro" id="IPR042099">
    <property type="entry name" value="ANL_N_sf"/>
</dbReference>
<evidence type="ECO:0000259" key="8">
    <source>
        <dbReference type="Pfam" id="PF00501"/>
    </source>
</evidence>
<dbReference type="eggNOG" id="COG0365">
    <property type="taxonomic scope" value="Bacteria"/>
</dbReference>
<dbReference type="EC" id="6.2.1.1" evidence="2 7"/>
<evidence type="ECO:0000256" key="2">
    <source>
        <dbReference type="ARBA" id="ARBA00013275"/>
    </source>
</evidence>
<dbReference type="Pfam" id="PF13193">
    <property type="entry name" value="AMP-binding_C"/>
    <property type="match status" value="1"/>
</dbReference>
<dbReference type="GO" id="GO:0016208">
    <property type="term" value="F:AMP binding"/>
    <property type="evidence" value="ECO:0007669"/>
    <property type="project" value="InterPro"/>
</dbReference>
<protein>
    <recommendedName>
        <fullName evidence="2 7">Acetate--CoA ligase</fullName>
        <ecNumber evidence="2 7">6.2.1.1</ecNumber>
    </recommendedName>
</protein>
<dbReference type="Pfam" id="PF00501">
    <property type="entry name" value="AMP-binding"/>
    <property type="match status" value="1"/>
</dbReference>
<dbReference type="CDD" id="cd05966">
    <property type="entry name" value="ACS"/>
    <property type="match status" value="1"/>
</dbReference>
<organism evidence="11 12">
    <name type="scientific">Roseiflexus castenholzii (strain DSM 13941 / HLO8)</name>
    <dbReference type="NCBI Taxonomy" id="383372"/>
    <lineage>
        <taxon>Bacteria</taxon>
        <taxon>Bacillati</taxon>
        <taxon>Chloroflexota</taxon>
        <taxon>Chloroflexia</taxon>
        <taxon>Chloroflexales</taxon>
        <taxon>Roseiflexineae</taxon>
        <taxon>Roseiflexaceae</taxon>
        <taxon>Roseiflexus</taxon>
    </lineage>
</organism>
<evidence type="ECO:0000259" key="9">
    <source>
        <dbReference type="Pfam" id="PF13193"/>
    </source>
</evidence>
<evidence type="ECO:0000256" key="4">
    <source>
        <dbReference type="ARBA" id="ARBA00022741"/>
    </source>
</evidence>
<feature type="domain" description="Acetyl-coenzyme A synthetase N-terminal" evidence="10">
    <location>
        <begin position="35"/>
        <end position="89"/>
    </location>
</feature>
<dbReference type="GO" id="GO:0003987">
    <property type="term" value="F:acetate-CoA ligase activity"/>
    <property type="evidence" value="ECO:0007669"/>
    <property type="project" value="UniProtKB-UniRule"/>
</dbReference>
<dbReference type="PANTHER" id="PTHR24095">
    <property type="entry name" value="ACETYL-COENZYME A SYNTHETASE"/>
    <property type="match status" value="1"/>
</dbReference>
<feature type="domain" description="AMP-dependent synthetase/ligase" evidence="8">
    <location>
        <begin position="91"/>
        <end position="477"/>
    </location>
</feature>
<name>A7NQX1_ROSCS</name>
<dbReference type="KEGG" id="rca:Rcas_3934"/>
<dbReference type="GO" id="GO:0005829">
    <property type="term" value="C:cytosol"/>
    <property type="evidence" value="ECO:0007669"/>
    <property type="project" value="TreeGrafter"/>
</dbReference>
<dbReference type="InterPro" id="IPR025110">
    <property type="entry name" value="AMP-bd_C"/>
</dbReference>
<dbReference type="Gene3D" id="3.40.50.12780">
    <property type="entry name" value="N-terminal domain of ligase-like"/>
    <property type="match status" value="1"/>
</dbReference>